<gene>
    <name evidence="2" type="ORF">CQR46_1536</name>
</gene>
<name>A0A2N3QF11_9BIFI</name>
<dbReference type="InterPro" id="IPR025449">
    <property type="entry name" value="JetB"/>
</dbReference>
<sequence length="257" mass="28202">MTQTTNDDQGIVSASVTAGDGHVVEQTVDEMGVADVSNPFALFDGDDGDMPEPAREAAIALKRNRAITGEMFRQAMDYFGHVKRSLNNDMLVPVVDTFYGVMYAEPAAPSQVRIRSLKNRASLSAREAVLLTALRRKVLEYENVGLEASQWVISKEEIVQLMSTGAGPLAGRNSEESVNRQVEPLVNAMRTNQFLEEVEDEEGIYRITTLVPVVLSTQRIGDWTAAADEPGSTPTDQNDPATTPDDDAQDVKQEELW</sequence>
<feature type="region of interest" description="Disordered" evidence="1">
    <location>
        <begin position="225"/>
        <end position="257"/>
    </location>
</feature>
<evidence type="ECO:0000313" key="3">
    <source>
        <dbReference type="Proteomes" id="UP000233730"/>
    </source>
</evidence>
<dbReference type="Pfam" id="PF13835">
    <property type="entry name" value="DUF4194"/>
    <property type="match status" value="1"/>
</dbReference>
<comment type="caution">
    <text evidence="2">The sequence shown here is derived from an EMBL/GenBank/DDBJ whole genome shotgun (WGS) entry which is preliminary data.</text>
</comment>
<reference evidence="2 3" key="1">
    <citation type="submission" date="2017-10" db="EMBL/GenBank/DDBJ databases">
        <title>Bifidobacterium genomics.</title>
        <authorList>
            <person name="Lugli G.A."/>
            <person name="Milani C."/>
            <person name="Mancabelli L."/>
        </authorList>
    </citation>
    <scope>NUCLEOTIDE SEQUENCE [LARGE SCALE GENOMIC DNA]</scope>
    <source>
        <strain evidence="2 3">1524B</strain>
    </source>
</reference>
<dbReference type="EMBL" id="PCGZ01000010">
    <property type="protein sequence ID" value="PKU89153.1"/>
    <property type="molecule type" value="Genomic_DNA"/>
</dbReference>
<evidence type="ECO:0000313" key="2">
    <source>
        <dbReference type="EMBL" id="PKU89153.1"/>
    </source>
</evidence>
<dbReference type="Proteomes" id="UP000233730">
    <property type="component" value="Unassembled WGS sequence"/>
</dbReference>
<evidence type="ECO:0000256" key="1">
    <source>
        <dbReference type="SAM" id="MobiDB-lite"/>
    </source>
</evidence>
<accession>A0A2N3QF11</accession>
<feature type="compositionally biased region" description="Low complexity" evidence="1">
    <location>
        <begin position="233"/>
        <end position="243"/>
    </location>
</feature>
<dbReference type="RefSeq" id="WP_101430271.1">
    <property type="nucleotide sequence ID" value="NZ_PCGZ01000010.1"/>
</dbReference>
<proteinExistence type="predicted"/>
<organism evidence="2 3">
    <name type="scientific">Bifidobacterium pseudolongum subsp. globosum</name>
    <dbReference type="NCBI Taxonomy" id="1690"/>
    <lineage>
        <taxon>Bacteria</taxon>
        <taxon>Bacillati</taxon>
        <taxon>Actinomycetota</taxon>
        <taxon>Actinomycetes</taxon>
        <taxon>Bifidobacteriales</taxon>
        <taxon>Bifidobacteriaceae</taxon>
        <taxon>Bifidobacterium</taxon>
    </lineage>
</organism>
<evidence type="ECO:0008006" key="4">
    <source>
        <dbReference type="Google" id="ProtNLM"/>
    </source>
</evidence>
<protein>
    <recommendedName>
        <fullName evidence="4">DUF4194 domain-containing protein</fullName>
    </recommendedName>
</protein>
<dbReference type="AlphaFoldDB" id="A0A2N3QF11"/>